<feature type="region of interest" description="Disordered" evidence="2">
    <location>
        <begin position="411"/>
        <end position="439"/>
    </location>
</feature>
<name>A0A8C6ID12_MUSSI</name>
<evidence type="ECO:0000313" key="5">
    <source>
        <dbReference type="Proteomes" id="UP000694415"/>
    </source>
</evidence>
<evidence type="ECO:0000256" key="2">
    <source>
        <dbReference type="SAM" id="MobiDB-lite"/>
    </source>
</evidence>
<comment type="similarity">
    <text evidence="1">Belongs to the FAM135 family.</text>
</comment>
<dbReference type="PANTHER" id="PTHR12482">
    <property type="entry name" value="LIPASE ROG1-RELATED-RELATED"/>
    <property type="match status" value="1"/>
</dbReference>
<feature type="region of interest" description="Disordered" evidence="2">
    <location>
        <begin position="722"/>
        <end position="751"/>
    </location>
</feature>
<proteinExistence type="inferred from homology"/>
<dbReference type="InterPro" id="IPR007751">
    <property type="entry name" value="DUF676_lipase-like"/>
</dbReference>
<protein>
    <submittedName>
        <fullName evidence="4">Family with sequence similarity 135, member A</fullName>
    </submittedName>
</protein>
<feature type="domain" description="DUF676" evidence="3">
    <location>
        <begin position="1023"/>
        <end position="1217"/>
    </location>
</feature>
<dbReference type="FunFam" id="3.40.50.1820:FF:000004">
    <property type="entry name" value="Protein FAM135A isoform a"/>
    <property type="match status" value="1"/>
</dbReference>
<feature type="compositionally biased region" description="Polar residues" evidence="2">
    <location>
        <begin position="737"/>
        <end position="751"/>
    </location>
</feature>
<evidence type="ECO:0000256" key="1">
    <source>
        <dbReference type="ARBA" id="ARBA00007949"/>
    </source>
</evidence>
<dbReference type="Pfam" id="PF05057">
    <property type="entry name" value="DUF676"/>
    <property type="match status" value="1"/>
</dbReference>
<evidence type="ECO:0000259" key="3">
    <source>
        <dbReference type="Pfam" id="PF05057"/>
    </source>
</evidence>
<dbReference type="GeneTree" id="ENSGT00940000157565"/>
<organism evidence="4 5">
    <name type="scientific">Mus spicilegus</name>
    <name type="common">Mound-building mouse</name>
    <dbReference type="NCBI Taxonomy" id="10103"/>
    <lineage>
        <taxon>Eukaryota</taxon>
        <taxon>Metazoa</taxon>
        <taxon>Chordata</taxon>
        <taxon>Craniata</taxon>
        <taxon>Vertebrata</taxon>
        <taxon>Euteleostomi</taxon>
        <taxon>Mammalia</taxon>
        <taxon>Eutheria</taxon>
        <taxon>Euarchontoglires</taxon>
        <taxon>Glires</taxon>
        <taxon>Rodentia</taxon>
        <taxon>Myomorpha</taxon>
        <taxon>Muroidea</taxon>
        <taxon>Muridae</taxon>
        <taxon>Murinae</taxon>
        <taxon>Mus</taxon>
        <taxon>Mus</taxon>
    </lineage>
</organism>
<dbReference type="InterPro" id="IPR022122">
    <property type="entry name" value="DUF3657"/>
</dbReference>
<reference evidence="4" key="1">
    <citation type="submission" date="2025-08" db="UniProtKB">
        <authorList>
            <consortium name="Ensembl"/>
        </authorList>
    </citation>
    <scope>IDENTIFICATION</scope>
</reference>
<accession>A0A8C6ID12</accession>
<evidence type="ECO:0000313" key="4">
    <source>
        <dbReference type="Ensembl" id="ENSMSIP00000034547.1"/>
    </source>
</evidence>
<dbReference type="InterPro" id="IPR029058">
    <property type="entry name" value="AB_hydrolase_fold"/>
</dbReference>
<dbReference type="SUPFAM" id="SSF53474">
    <property type="entry name" value="alpha/beta-Hydrolases"/>
    <property type="match status" value="1"/>
</dbReference>
<dbReference type="Proteomes" id="UP000694415">
    <property type="component" value="Unplaced"/>
</dbReference>
<sequence length="1293" mass="143981">MTEVQAMVEFSVELNKFYNVDLFQRGKTFQILYKNEEVVLNDVMIFKVKMLLDERKIEETLEEISFLLSLDLHFTDGDYSADDLNALQLISSRTLKLHYSICRGLHHHANVMFDYFHLSVVSVTVHASLVALHQPLISFPRPVKTTWLNRNAPAQSKDSVIPTLESVVFGINYTKQLSPDGCSFLIAESFLHHAYHFHYTLCATLLLAFKGLHSYFITVTEEIPSCQKLDLAKASMQVLYERLLRRTQPRTQNDTCLEEMDVEARLTELCEEVKKVENPDELAELINMNLAQLCSLLMALWGQFLEAITLHEDLRVLLAQEHHTLRVRRFSEAFFCFEHPREAAIAYQELHAQSHLQMCTAIKNTSFCSSLPPLPIECSELDGDLNSLPIIFEDRYLDSVIEGKLAISQDNSDIPDTEHNLASTSSSNDCHDYQTTPSSGVRTLEVKSSSKESFNGEKITVKIGPWTELQEAELFVDNLLPDFEALDSNDKPKSIDIPLEKDALQETKCHSTEESLTKFRSNLPAPPTKEYHVAVSSDTIKLADTNATYASSRFSDSGVESEPSSFATHPNPEIAFETLQGPGPCNNERLFPQLLMKPDHNVKFSLGSHCTESTSALSEIQSSLTSINSLPSDDELSPDDNCKKSAVPDCHLSDSKTVFNLGTMDLPKCDDTKKSSIILQQQSVVFSGHLDNDTLAMHSLDLSTEDPLRLVFLDEDVSSGVRSSWGSKPHLDAPFTGPQSQGTSSNNSTESVPTLNSKLICLGSPCVVSGSVCTDAGLSADRTVEGKSGEPLNHKQVCSAAPVVESDPLSSSTDVVKQGLVENYFGSQSTTDVSDGCAITCHSPVSSQETFDKGIRDLQQEQGKEEEEEDQEMVQNGYHEETDFSATDGTVSVHYISGNELGEGRHEQSEKLSSNYLSAGVTVPAVCTSGCLSFPSALRESPCVKYSSRSKVDAITKQPSSISYNFSSSTSWYENSPKPQIHAFLQAKEELKQLRLPGFMYSDVPLLASSAPYFSMDEEDGSEDGVHLIVCVHGLDGNSADLRLVKTYIELGLPGGRVDFLMSERNQNDTFADFDCMTDRLLDEIIQYIQIYSLTVSKISFIGHSLGNLIIRSVLTRPRFKYYLSKLHTFLSLSGPHLGTLYNSSALVNTGLWFMQKWKKSGSLLQLTCRDHSDPRQTFLYKLSNKAGLHYFKNVVLVGSLQDRYVPYHSARIEMCKTALKDKQSGQIYSEMIHNLLRPVLQSKGCNLVRYNVINALPNTADSLIGRAAHIAVLDSEIFLEKFFLVAALKYFQ</sequence>
<dbReference type="PANTHER" id="PTHR12482:SF40">
    <property type="entry name" value="PROTEIN FAM135A"/>
    <property type="match status" value="1"/>
</dbReference>
<dbReference type="InterPro" id="IPR044294">
    <property type="entry name" value="Lipase-like"/>
</dbReference>
<dbReference type="Ensembl" id="ENSMSIT00000043553.1">
    <property type="protein sequence ID" value="ENSMSIP00000034547.1"/>
    <property type="gene ID" value="ENSMSIG00000028791.1"/>
</dbReference>
<dbReference type="Pfam" id="PF12394">
    <property type="entry name" value="DUF3657"/>
    <property type="match status" value="1"/>
</dbReference>
<dbReference type="Gene3D" id="3.40.50.1820">
    <property type="entry name" value="alpha/beta hydrolase"/>
    <property type="match status" value="1"/>
</dbReference>
<keyword evidence="5" id="KW-1185">Reference proteome</keyword>
<reference evidence="4" key="2">
    <citation type="submission" date="2025-09" db="UniProtKB">
        <authorList>
            <consortium name="Ensembl"/>
        </authorList>
    </citation>
    <scope>IDENTIFICATION</scope>
</reference>